<evidence type="ECO:0000259" key="2">
    <source>
        <dbReference type="Pfam" id="PF12706"/>
    </source>
</evidence>
<gene>
    <name evidence="3" type="primary">pqqB_1</name>
    <name evidence="3" type="ORF">CATMQ487_19650</name>
</gene>
<evidence type="ECO:0000313" key="4">
    <source>
        <dbReference type="Proteomes" id="UP001057498"/>
    </source>
</evidence>
<dbReference type="InterPro" id="IPR036866">
    <property type="entry name" value="RibonucZ/Hydroxyglut_hydro"/>
</dbReference>
<dbReference type="EMBL" id="AP025730">
    <property type="protein sequence ID" value="BDI04995.1"/>
    <property type="molecule type" value="Genomic_DNA"/>
</dbReference>
<feature type="region of interest" description="Disordered" evidence="1">
    <location>
        <begin position="1"/>
        <end position="27"/>
    </location>
</feature>
<proteinExistence type="predicted"/>
<keyword evidence="4" id="KW-1185">Reference proteome</keyword>
<protein>
    <submittedName>
        <fullName evidence="3">Coenzyme PQQ synthesis protein B</fullName>
    </submittedName>
</protein>
<reference evidence="3" key="1">
    <citation type="submission" date="2022-04" db="EMBL/GenBank/DDBJ databases">
        <title>Whole genome sequence of Sphaerotilus sp. FB-5.</title>
        <authorList>
            <person name="Takeda M."/>
            <person name="Narihara S."/>
            <person name="Akimoto M."/>
            <person name="Akimoto R."/>
            <person name="Nishiyashiki S."/>
            <person name="Murakami T."/>
        </authorList>
    </citation>
    <scope>NUCLEOTIDE SEQUENCE</scope>
    <source>
        <strain evidence="3">FB-5</strain>
    </source>
</reference>
<feature type="domain" description="Metallo-beta-lactamase" evidence="2">
    <location>
        <begin position="39"/>
        <end position="251"/>
    </location>
</feature>
<organism evidence="3 4">
    <name type="scientific">Sphaerotilus microaerophilus</name>
    <dbReference type="NCBI Taxonomy" id="2914710"/>
    <lineage>
        <taxon>Bacteria</taxon>
        <taxon>Pseudomonadati</taxon>
        <taxon>Pseudomonadota</taxon>
        <taxon>Betaproteobacteria</taxon>
        <taxon>Burkholderiales</taxon>
        <taxon>Sphaerotilaceae</taxon>
        <taxon>Sphaerotilus</taxon>
    </lineage>
</organism>
<dbReference type="Gene3D" id="3.60.15.10">
    <property type="entry name" value="Ribonuclease Z/Hydroxyacylglutathione hydrolase-like"/>
    <property type="match status" value="1"/>
</dbReference>
<evidence type="ECO:0000256" key="1">
    <source>
        <dbReference type="SAM" id="MobiDB-lite"/>
    </source>
</evidence>
<dbReference type="InterPro" id="IPR001279">
    <property type="entry name" value="Metallo-B-lactamas"/>
</dbReference>
<accession>A0ABN6PNX3</accession>
<sequence>MKLVVLKGGDESVPLPQAQRGAAPSRAPGAVALSGDGQRWVLVNVSPLVADQLATDARLLRHPGLPNAAVRAVVLTDAQVDHVTGLLSLRDGAPIHLYATPAVFEELTHTLPVLPLLEHYCGVHWHVIPVAGECRTAVFRIEGQPTLEFTAIATDGPLPPHAVRPDSPSIGETIALAVRDTVTGQRLFCASHLGCAGAAAMEWMREADCVLVGADPGEGREAVPSDDPLPGPADVDVLALLDGIRARRKLLMCRQAWSDDPGPDSAAWERLGIEFAADRMEIEL</sequence>
<evidence type="ECO:0000313" key="3">
    <source>
        <dbReference type="EMBL" id="BDI04995.1"/>
    </source>
</evidence>
<name>A0ABN6PNX3_9BURK</name>
<dbReference type="SUPFAM" id="SSF56281">
    <property type="entry name" value="Metallo-hydrolase/oxidoreductase"/>
    <property type="match status" value="1"/>
</dbReference>
<dbReference type="RefSeq" id="WP_251973074.1">
    <property type="nucleotide sequence ID" value="NZ_AP025730.1"/>
</dbReference>
<dbReference type="Proteomes" id="UP001057498">
    <property type="component" value="Chromosome"/>
</dbReference>
<dbReference type="Pfam" id="PF12706">
    <property type="entry name" value="Lactamase_B_2"/>
    <property type="match status" value="1"/>
</dbReference>